<protein>
    <submittedName>
        <fullName evidence="2">Uncharacterized protein LOC114324751</fullName>
    </submittedName>
</protein>
<gene>
    <name evidence="2" type="primary">LOC114324751</name>
</gene>
<dbReference type="PANTHER" id="PTHR10773">
    <property type="entry name" value="DNA-DIRECTED RNA POLYMERASES I, II, AND III SUBUNIT RPABC2"/>
    <property type="match status" value="1"/>
</dbReference>
<reference evidence="2" key="1">
    <citation type="submission" date="2025-08" db="UniProtKB">
        <authorList>
            <consortium name="RefSeq"/>
        </authorList>
    </citation>
    <scope>IDENTIFICATION</scope>
    <source>
        <tissue evidence="2">Whole insect</tissue>
    </source>
</reference>
<evidence type="ECO:0000313" key="2">
    <source>
        <dbReference type="RefSeq" id="XP_028128383.1"/>
    </source>
</evidence>
<dbReference type="PANTHER" id="PTHR10773:SF19">
    <property type="match status" value="1"/>
</dbReference>
<proteinExistence type="predicted"/>
<organism evidence="2">
    <name type="scientific">Diabrotica virgifera virgifera</name>
    <name type="common">western corn rootworm</name>
    <dbReference type="NCBI Taxonomy" id="50390"/>
    <lineage>
        <taxon>Eukaryota</taxon>
        <taxon>Metazoa</taxon>
        <taxon>Ecdysozoa</taxon>
        <taxon>Arthropoda</taxon>
        <taxon>Hexapoda</taxon>
        <taxon>Insecta</taxon>
        <taxon>Pterygota</taxon>
        <taxon>Neoptera</taxon>
        <taxon>Endopterygota</taxon>
        <taxon>Coleoptera</taxon>
        <taxon>Polyphaga</taxon>
        <taxon>Cucujiformia</taxon>
        <taxon>Chrysomeloidea</taxon>
        <taxon>Chrysomelidae</taxon>
        <taxon>Galerucinae</taxon>
        <taxon>Diabroticina</taxon>
        <taxon>Diabroticites</taxon>
        <taxon>Diabrotica</taxon>
    </lineage>
</organism>
<sequence>MKSLGAMVPIPDKRGKHTNRPNKHSEEQIESVKTHIESIPKYQSHYSRAKNIKKEYLNCDMTITGLYTDFYVPWCRERNITPVKESAYRKIFCTHYNIGFKLPRSDTCKTCDETTIKIQASKDANNEEREKELTTFLNVHIARADAMQTLLKTETNECVKNKSKLVISFDLQQSMPLPK</sequence>
<dbReference type="InParanoid" id="A0A6P7F3E6"/>
<evidence type="ECO:0000256" key="1">
    <source>
        <dbReference type="SAM" id="MobiDB-lite"/>
    </source>
</evidence>
<accession>A0A6P7F3E6</accession>
<name>A0A6P7F3E6_DIAVI</name>
<dbReference type="RefSeq" id="XP_028128383.1">
    <property type="nucleotide sequence ID" value="XM_028272582.1"/>
</dbReference>
<dbReference type="AlphaFoldDB" id="A0A6P7F3E6"/>
<feature type="region of interest" description="Disordered" evidence="1">
    <location>
        <begin position="1"/>
        <end position="26"/>
    </location>
</feature>